<dbReference type="Gene3D" id="1.25.40.10">
    <property type="entry name" value="Tetratricopeptide repeat domain"/>
    <property type="match status" value="4"/>
</dbReference>
<dbReference type="PANTHER" id="PTHR44858">
    <property type="entry name" value="TETRATRICOPEPTIDE REPEAT PROTEIN 6"/>
    <property type="match status" value="1"/>
</dbReference>
<dbReference type="InterPro" id="IPR011990">
    <property type="entry name" value="TPR-like_helical_dom_sf"/>
</dbReference>
<dbReference type="InterPro" id="IPR019734">
    <property type="entry name" value="TPR_rpt"/>
</dbReference>
<keyword evidence="1" id="KW-0677">Repeat</keyword>
<comment type="caution">
    <text evidence="3">The sequence shown here is derived from an EMBL/GenBank/DDBJ whole genome shotgun (WGS) entry which is preliminary data.</text>
</comment>
<gene>
    <name evidence="3" type="ORF">OJ996_07895</name>
</gene>
<organism evidence="3 4">
    <name type="scientific">Luteolibacter rhizosphaerae</name>
    <dbReference type="NCBI Taxonomy" id="2989719"/>
    <lineage>
        <taxon>Bacteria</taxon>
        <taxon>Pseudomonadati</taxon>
        <taxon>Verrucomicrobiota</taxon>
        <taxon>Verrucomicrobiia</taxon>
        <taxon>Verrucomicrobiales</taxon>
        <taxon>Verrucomicrobiaceae</taxon>
        <taxon>Luteolibacter</taxon>
    </lineage>
</organism>
<evidence type="ECO:0000256" key="1">
    <source>
        <dbReference type="ARBA" id="ARBA00022737"/>
    </source>
</evidence>
<evidence type="ECO:0000256" key="2">
    <source>
        <dbReference type="ARBA" id="ARBA00022803"/>
    </source>
</evidence>
<dbReference type="SMART" id="SM00028">
    <property type="entry name" value="TPR"/>
    <property type="match status" value="6"/>
</dbReference>
<dbReference type="PANTHER" id="PTHR44858:SF1">
    <property type="entry name" value="UDP-N-ACETYLGLUCOSAMINE--PEPTIDE N-ACETYLGLUCOSAMINYLTRANSFERASE SPINDLY-RELATED"/>
    <property type="match status" value="1"/>
</dbReference>
<dbReference type="Pfam" id="PF13432">
    <property type="entry name" value="TPR_16"/>
    <property type="match status" value="1"/>
</dbReference>
<dbReference type="SUPFAM" id="SSF48452">
    <property type="entry name" value="TPR-like"/>
    <property type="match status" value="4"/>
</dbReference>
<sequence>MQQFRHLLVPFAIVASATAQTESADSLNTKAVAAAEAGRWEEALALYDQCIEVHGENALAKFGPSFGVTWYRKGMCEMRLQRWEAAARSFEICYRDFPNKAKTKGNRFNKTALVRWGEATRAAGRPQEALPLFKKFLSERDRQTDEFDPANYYIQVALCHLQLGELVLGTENLETAVRNKGGFATPDTGIVAALQSLVATAIAKNDGATLRGFFERNREALAIPPAEMAAYMDVFVKLATDALGAGMEGAAVAIFHLIPTSEAMAKDLRTKLETASDKTALQARLDAVEQARRDGVSHDVLLLETNATYQEKQGNLAASKAAFSELVERYPKAPRRTDHLFHLVRISAALGDTQEVEKQAGKFLLGHPDSPQAPAVKRMLLVTLYEQKQFEPCIKIAAEMLPALAEGSAEHDLCLRVLAGSYEQTGRFEEARPLLERHVTLYPASPYAQTTQYLRASNLVELKQWEEAAKQLDEFIAKHPDAAANPYLPVALLDRAECHASLEQDGAALEKLARLEKEFPGSEALANAQSLKSELLLRQGKDEEAEKSLAEALQQAEKQEQKETAANLLLHLVTLIGSKDSSRWKDALPYCERFWKSYSDLPKMKARMAVAQAEIYLQAGRGKEALERLKECFGDEAPSEALIRLYARLCAKEHGTERLKQDFAALPGIKPEDKATRAVLKIALIGELEAKLPDPGARQDAEAQLKSLYQELKSEFEAKDLPASVLLRTGDFLRLQTSAPRQALPYYSEALARNDQALRFPALLGRATILAEGSKEERAGAIKDLQEVVAGSKEVSEKEDALYWLIMSRMKDSDFAAAAESAQAYLAPDSGFQRLTPEVRLALARSLQERGMIDEALASYAQVWSDSLEATRVSVSAMRFWMQISWTRNSPANGSERPRSDRQAAYDEAVAFLERTKPLYDKMASIDQEAWLEIEKLVAEFAATTDVKPVPKQVEAGKPK</sequence>
<keyword evidence="4" id="KW-1185">Reference proteome</keyword>
<name>A0ABT3G0X6_9BACT</name>
<dbReference type="Pfam" id="PF13374">
    <property type="entry name" value="TPR_10"/>
    <property type="match status" value="1"/>
</dbReference>
<dbReference type="Pfam" id="PF13174">
    <property type="entry name" value="TPR_6"/>
    <property type="match status" value="1"/>
</dbReference>
<protein>
    <submittedName>
        <fullName evidence="3">Tetratricopeptide repeat protein</fullName>
    </submittedName>
</protein>
<dbReference type="EMBL" id="JAPDDR010000003">
    <property type="protein sequence ID" value="MCW1913491.1"/>
    <property type="molecule type" value="Genomic_DNA"/>
</dbReference>
<evidence type="ECO:0000313" key="4">
    <source>
        <dbReference type="Proteomes" id="UP001165653"/>
    </source>
</evidence>
<evidence type="ECO:0000313" key="3">
    <source>
        <dbReference type="EMBL" id="MCW1913491.1"/>
    </source>
</evidence>
<accession>A0ABT3G0X6</accession>
<dbReference type="Proteomes" id="UP001165653">
    <property type="component" value="Unassembled WGS sequence"/>
</dbReference>
<keyword evidence="2" id="KW-0802">TPR repeat</keyword>
<dbReference type="InterPro" id="IPR050498">
    <property type="entry name" value="Ycf3"/>
</dbReference>
<reference evidence="3" key="1">
    <citation type="submission" date="2022-10" db="EMBL/GenBank/DDBJ databases">
        <title>Luteolibacter sp. GHJ8, whole genome shotgun sequencing project.</title>
        <authorList>
            <person name="Zhao G."/>
            <person name="Shen L."/>
        </authorList>
    </citation>
    <scope>NUCLEOTIDE SEQUENCE</scope>
    <source>
        <strain evidence="3">GHJ8</strain>
    </source>
</reference>
<dbReference type="RefSeq" id="WP_264512992.1">
    <property type="nucleotide sequence ID" value="NZ_JAPDDR010000003.1"/>
</dbReference>
<proteinExistence type="predicted"/>